<gene>
    <name evidence="2" type="ORF">GWK47_049340</name>
</gene>
<reference evidence="2" key="1">
    <citation type="submission" date="2020-07" db="EMBL/GenBank/DDBJ databases">
        <title>The High-quality genome of the commercially important snow crab, Chionoecetes opilio.</title>
        <authorList>
            <person name="Jeong J.-H."/>
            <person name="Ryu S."/>
        </authorList>
    </citation>
    <scope>NUCLEOTIDE SEQUENCE</scope>
    <source>
        <strain evidence="2">MADBK_172401_WGS</strain>
        <tissue evidence="2">Digestive gland</tissue>
    </source>
</reference>
<sequence length="105" mass="11799">MTQAEINTKGKEISVGDLGRHRRHGVDSRGYSQYPPNYIKPTYLPSKLQEMEESGEMKALEYKPVKAAQNNHTSSVFHDPTVRLKFPNSATSGPAPSRVMEFSDF</sequence>
<evidence type="ECO:0000256" key="1">
    <source>
        <dbReference type="SAM" id="MobiDB-lite"/>
    </source>
</evidence>
<accession>A0A8J4Y3M5</accession>
<dbReference type="Proteomes" id="UP000770661">
    <property type="component" value="Unassembled WGS sequence"/>
</dbReference>
<protein>
    <submittedName>
        <fullName evidence="2">Uncharacterized protein</fullName>
    </submittedName>
</protein>
<organism evidence="2 3">
    <name type="scientific">Chionoecetes opilio</name>
    <name type="common">Atlantic snow crab</name>
    <name type="synonym">Cancer opilio</name>
    <dbReference type="NCBI Taxonomy" id="41210"/>
    <lineage>
        <taxon>Eukaryota</taxon>
        <taxon>Metazoa</taxon>
        <taxon>Ecdysozoa</taxon>
        <taxon>Arthropoda</taxon>
        <taxon>Crustacea</taxon>
        <taxon>Multicrustacea</taxon>
        <taxon>Malacostraca</taxon>
        <taxon>Eumalacostraca</taxon>
        <taxon>Eucarida</taxon>
        <taxon>Decapoda</taxon>
        <taxon>Pleocyemata</taxon>
        <taxon>Brachyura</taxon>
        <taxon>Eubrachyura</taxon>
        <taxon>Majoidea</taxon>
        <taxon>Majidae</taxon>
        <taxon>Chionoecetes</taxon>
    </lineage>
</organism>
<dbReference type="EMBL" id="JACEEZ010013564">
    <property type="protein sequence ID" value="KAG0719997.1"/>
    <property type="molecule type" value="Genomic_DNA"/>
</dbReference>
<name>A0A8J4Y3M5_CHIOP</name>
<evidence type="ECO:0000313" key="3">
    <source>
        <dbReference type="Proteomes" id="UP000770661"/>
    </source>
</evidence>
<comment type="caution">
    <text evidence="2">The sequence shown here is derived from an EMBL/GenBank/DDBJ whole genome shotgun (WGS) entry which is preliminary data.</text>
</comment>
<feature type="region of interest" description="Disordered" evidence="1">
    <location>
        <begin position="1"/>
        <end position="37"/>
    </location>
</feature>
<keyword evidence="3" id="KW-1185">Reference proteome</keyword>
<dbReference type="AlphaFoldDB" id="A0A8J4Y3M5"/>
<evidence type="ECO:0000313" key="2">
    <source>
        <dbReference type="EMBL" id="KAG0719997.1"/>
    </source>
</evidence>
<proteinExistence type="predicted"/>